<dbReference type="InterPro" id="IPR004358">
    <property type="entry name" value="Sig_transdc_His_kin-like_C"/>
</dbReference>
<evidence type="ECO:0000313" key="13">
    <source>
        <dbReference type="EMBL" id="WGS64884.1"/>
    </source>
</evidence>
<feature type="transmembrane region" description="Helical" evidence="10">
    <location>
        <begin position="134"/>
        <end position="156"/>
    </location>
</feature>
<comment type="subcellular location">
    <subcellularLocation>
        <location evidence="2">Membrane</location>
        <topology evidence="2">Multi-pass membrane protein</topology>
    </subcellularLocation>
</comment>
<gene>
    <name evidence="13" type="ORF">JRV97_11090</name>
</gene>
<evidence type="ECO:0000256" key="5">
    <source>
        <dbReference type="ARBA" id="ARBA00022679"/>
    </source>
</evidence>
<evidence type="ECO:0000256" key="4">
    <source>
        <dbReference type="ARBA" id="ARBA00022553"/>
    </source>
</evidence>
<dbReference type="Gene3D" id="3.30.565.10">
    <property type="entry name" value="Histidine kinase-like ATPase, C-terminal domain"/>
    <property type="match status" value="1"/>
</dbReference>
<evidence type="ECO:0000256" key="7">
    <source>
        <dbReference type="ARBA" id="ARBA00022777"/>
    </source>
</evidence>
<dbReference type="CDD" id="cd06225">
    <property type="entry name" value="HAMP"/>
    <property type="match status" value="1"/>
</dbReference>
<dbReference type="PANTHER" id="PTHR45528:SF10">
    <property type="entry name" value="METHYL-ACCEPTING CHEMOTAXIS PROTEIN"/>
    <property type="match status" value="1"/>
</dbReference>
<keyword evidence="8 10" id="KW-1133">Transmembrane helix</keyword>
<dbReference type="InterPro" id="IPR003661">
    <property type="entry name" value="HisK_dim/P_dom"/>
</dbReference>
<feature type="transmembrane region" description="Helical" evidence="10">
    <location>
        <begin position="171"/>
        <end position="190"/>
    </location>
</feature>
<name>A0ABY8PQJ6_9BACT</name>
<accession>A0ABY8PQJ6</accession>
<dbReference type="SUPFAM" id="SSF47384">
    <property type="entry name" value="Homodimeric domain of signal transducing histidine kinase"/>
    <property type="match status" value="1"/>
</dbReference>
<dbReference type="Pfam" id="PF00512">
    <property type="entry name" value="HisKA"/>
    <property type="match status" value="1"/>
</dbReference>
<dbReference type="SUPFAM" id="SSF158472">
    <property type="entry name" value="HAMP domain-like"/>
    <property type="match status" value="1"/>
</dbReference>
<dbReference type="PROSITE" id="PS50885">
    <property type="entry name" value="HAMP"/>
    <property type="match status" value="1"/>
</dbReference>
<organism evidence="13 14">
    <name type="scientific">Marinitoga aeolica</name>
    <dbReference type="NCBI Taxonomy" id="2809031"/>
    <lineage>
        <taxon>Bacteria</taxon>
        <taxon>Thermotogati</taxon>
        <taxon>Thermotogota</taxon>
        <taxon>Thermotogae</taxon>
        <taxon>Petrotogales</taxon>
        <taxon>Petrotogaceae</taxon>
        <taxon>Marinitoga</taxon>
    </lineage>
</organism>
<dbReference type="InterPro" id="IPR003594">
    <property type="entry name" value="HATPase_dom"/>
</dbReference>
<reference evidence="13 14" key="1">
    <citation type="submission" date="2021-02" db="EMBL/GenBank/DDBJ databases">
        <title>Characterization of Marinitoga sp. nov. str. BP5-C20A.</title>
        <authorList>
            <person name="Erauso G."/>
            <person name="Postec A."/>
        </authorList>
    </citation>
    <scope>NUCLEOTIDE SEQUENCE [LARGE SCALE GENOMIC DNA]</scope>
    <source>
        <strain evidence="13 14">BP5-C20A</strain>
    </source>
</reference>
<keyword evidence="6 10" id="KW-0812">Transmembrane</keyword>
<dbReference type="PRINTS" id="PR00344">
    <property type="entry name" value="BCTRLSENSOR"/>
</dbReference>
<dbReference type="Pfam" id="PF02518">
    <property type="entry name" value="HATPase_c"/>
    <property type="match status" value="1"/>
</dbReference>
<dbReference type="CDD" id="cd00075">
    <property type="entry name" value="HATPase"/>
    <property type="match status" value="1"/>
</dbReference>
<dbReference type="EC" id="2.7.13.3" evidence="3"/>
<dbReference type="InterPro" id="IPR003660">
    <property type="entry name" value="HAMP_dom"/>
</dbReference>
<evidence type="ECO:0000256" key="9">
    <source>
        <dbReference type="ARBA" id="ARBA00023136"/>
    </source>
</evidence>
<dbReference type="SUPFAM" id="SSF55874">
    <property type="entry name" value="ATPase domain of HSP90 chaperone/DNA topoisomerase II/histidine kinase"/>
    <property type="match status" value="1"/>
</dbReference>
<feature type="transmembrane region" description="Helical" evidence="10">
    <location>
        <begin position="12"/>
        <end position="32"/>
    </location>
</feature>
<evidence type="ECO:0000259" key="12">
    <source>
        <dbReference type="PROSITE" id="PS50885"/>
    </source>
</evidence>
<keyword evidence="14" id="KW-1185">Reference proteome</keyword>
<evidence type="ECO:0000256" key="6">
    <source>
        <dbReference type="ARBA" id="ARBA00022692"/>
    </source>
</evidence>
<protein>
    <recommendedName>
        <fullName evidence="3">histidine kinase</fullName>
        <ecNumber evidence="3">2.7.13.3</ecNumber>
    </recommendedName>
</protein>
<dbReference type="EMBL" id="CP069362">
    <property type="protein sequence ID" value="WGS64884.1"/>
    <property type="molecule type" value="Genomic_DNA"/>
</dbReference>
<dbReference type="SMART" id="SM00388">
    <property type="entry name" value="HisKA"/>
    <property type="match status" value="1"/>
</dbReference>
<evidence type="ECO:0000256" key="3">
    <source>
        <dbReference type="ARBA" id="ARBA00012438"/>
    </source>
</evidence>
<evidence type="ECO:0000256" key="8">
    <source>
        <dbReference type="ARBA" id="ARBA00022989"/>
    </source>
</evidence>
<dbReference type="InterPro" id="IPR036890">
    <property type="entry name" value="HATPase_C_sf"/>
</dbReference>
<dbReference type="InterPro" id="IPR005467">
    <property type="entry name" value="His_kinase_dom"/>
</dbReference>
<dbReference type="InterPro" id="IPR050398">
    <property type="entry name" value="HssS/ArlS-like"/>
</dbReference>
<keyword evidence="5" id="KW-0808">Transferase</keyword>
<dbReference type="SMART" id="SM00387">
    <property type="entry name" value="HATPase_c"/>
    <property type="match status" value="1"/>
</dbReference>
<feature type="domain" description="HAMP" evidence="12">
    <location>
        <begin position="192"/>
        <end position="244"/>
    </location>
</feature>
<keyword evidence="7 13" id="KW-0418">Kinase</keyword>
<evidence type="ECO:0000256" key="2">
    <source>
        <dbReference type="ARBA" id="ARBA00004141"/>
    </source>
</evidence>
<dbReference type="CDD" id="cd00082">
    <property type="entry name" value="HisKA"/>
    <property type="match status" value="1"/>
</dbReference>
<dbReference type="Pfam" id="PF00672">
    <property type="entry name" value="HAMP"/>
    <property type="match status" value="1"/>
</dbReference>
<dbReference type="InterPro" id="IPR036097">
    <property type="entry name" value="HisK_dim/P_sf"/>
</dbReference>
<dbReference type="Gene3D" id="6.10.340.10">
    <property type="match status" value="1"/>
</dbReference>
<evidence type="ECO:0000256" key="10">
    <source>
        <dbReference type="SAM" id="Phobius"/>
    </source>
</evidence>
<feature type="domain" description="Histidine kinase" evidence="11">
    <location>
        <begin position="259"/>
        <end position="467"/>
    </location>
</feature>
<dbReference type="Gene3D" id="1.10.287.130">
    <property type="match status" value="1"/>
</dbReference>
<sequence>MKNSIRNEILFLNISTTFIILIIIFFITLNTFQKNIINNTVKKMTEYSQESQIYFMNSLKDYNYNDVFAELEKMAPFISDYLSKKYHLHIEIYDIRKKLLADTSPDIKYFVYQDVHYAINNLKNYILKKERNHIILFFSSPIFLKNDVIGAIRFIYPMDSEYQLILQVKKTLIIIDIISIIAIIFFNYILSNSITIPIKKLRNETEKIANGNFKERINIKSNDDINSLVKSFNLMVDKIEHYIKSLKDEKDKQKIFINNITHELKTPITSILGHAELIKKLNNEEDKNISLNYIIKEGNRLLKLVEELLYVSKLNKNSFEFEFEEYNIKKLVDECISILKPRFKKFNIKIKANVDFIELFIDHEKIKEIILNILDNAIKHSKCSKIKIYSEIKRNYFYLIIEDDGIGIDDNVKKTLFNPFYIPKREKSNGLGLCISQEIAKKHDGEIYLESEMNKGSKFIIKLPLNVNNKGERKYD</sequence>
<evidence type="ECO:0000256" key="1">
    <source>
        <dbReference type="ARBA" id="ARBA00000085"/>
    </source>
</evidence>
<dbReference type="GO" id="GO:0016301">
    <property type="term" value="F:kinase activity"/>
    <property type="evidence" value="ECO:0007669"/>
    <property type="project" value="UniProtKB-KW"/>
</dbReference>
<evidence type="ECO:0000259" key="11">
    <source>
        <dbReference type="PROSITE" id="PS50109"/>
    </source>
</evidence>
<evidence type="ECO:0000313" key="14">
    <source>
        <dbReference type="Proteomes" id="UP001232493"/>
    </source>
</evidence>
<dbReference type="Proteomes" id="UP001232493">
    <property type="component" value="Chromosome"/>
</dbReference>
<dbReference type="PANTHER" id="PTHR45528">
    <property type="entry name" value="SENSOR HISTIDINE KINASE CPXA"/>
    <property type="match status" value="1"/>
</dbReference>
<dbReference type="PROSITE" id="PS50109">
    <property type="entry name" value="HIS_KIN"/>
    <property type="match status" value="1"/>
</dbReference>
<comment type="catalytic activity">
    <reaction evidence="1">
        <text>ATP + protein L-histidine = ADP + protein N-phospho-L-histidine.</text>
        <dbReference type="EC" id="2.7.13.3"/>
    </reaction>
</comment>
<keyword evidence="4" id="KW-0597">Phosphoprotein</keyword>
<dbReference type="SMART" id="SM00304">
    <property type="entry name" value="HAMP"/>
    <property type="match status" value="1"/>
</dbReference>
<keyword evidence="9 10" id="KW-0472">Membrane</keyword>
<proteinExistence type="predicted"/>
<dbReference type="RefSeq" id="WP_280998893.1">
    <property type="nucleotide sequence ID" value="NZ_CP069362.1"/>
</dbReference>